<feature type="signal peptide" evidence="1">
    <location>
        <begin position="1"/>
        <end position="31"/>
    </location>
</feature>
<name>A0A8K0Y2K4_9RHOB</name>
<dbReference type="Proteomes" id="UP000648908">
    <property type="component" value="Unassembled WGS sequence"/>
</dbReference>
<keyword evidence="1" id="KW-0732">Signal</keyword>
<proteinExistence type="predicted"/>
<organism evidence="2 3">
    <name type="scientific">Szabonella alba</name>
    <dbReference type="NCBI Taxonomy" id="2804194"/>
    <lineage>
        <taxon>Bacteria</taxon>
        <taxon>Pseudomonadati</taxon>
        <taxon>Pseudomonadota</taxon>
        <taxon>Alphaproteobacteria</taxon>
        <taxon>Rhodobacterales</taxon>
        <taxon>Paracoccaceae</taxon>
        <taxon>Szabonella</taxon>
    </lineage>
</organism>
<dbReference type="EMBL" id="JAESVN010000004">
    <property type="protein sequence ID" value="MBL4917959.1"/>
    <property type="molecule type" value="Genomic_DNA"/>
</dbReference>
<gene>
    <name evidence="2" type="ORF">JL811_12100</name>
</gene>
<evidence type="ECO:0008006" key="4">
    <source>
        <dbReference type="Google" id="ProtNLM"/>
    </source>
</evidence>
<accession>A0A8K0Y2K4</accession>
<reference evidence="2" key="1">
    <citation type="submission" date="2021-01" db="EMBL/GenBank/DDBJ databases">
        <title>Tabrizicola alba sp. nov. a motile alkaliphilic bacterium isolated from a soda lake.</title>
        <authorList>
            <person name="Szuroczki S."/>
            <person name="Abbaszade G."/>
            <person name="Schumann P."/>
            <person name="Toth E."/>
        </authorList>
    </citation>
    <scope>NUCLEOTIDE SEQUENCE</scope>
    <source>
        <strain evidence="2">DMG-N-6</strain>
    </source>
</reference>
<sequence>MRALPVSARSPAPVLAALLALATLLALPAHSETRMTADEFEAYATGKTLTYGENGRVYGVEQYLPNRRVRWAFVDDTCRLGHWYDNGGDEICFVYEHDATPQCWTFHKGPGGLRARFTNIPDSTELSEVQQTDEPLACTGPDVGV</sequence>
<comment type="caution">
    <text evidence="2">The sequence shown here is derived from an EMBL/GenBank/DDBJ whole genome shotgun (WGS) entry which is preliminary data.</text>
</comment>
<dbReference type="RefSeq" id="WP_202688869.1">
    <property type="nucleotide sequence ID" value="NZ_JAESVN010000004.1"/>
</dbReference>
<evidence type="ECO:0000313" key="2">
    <source>
        <dbReference type="EMBL" id="MBL4917959.1"/>
    </source>
</evidence>
<evidence type="ECO:0000313" key="3">
    <source>
        <dbReference type="Proteomes" id="UP000648908"/>
    </source>
</evidence>
<feature type="chain" id="PRO_5035464684" description="Beta/Gamma crystallin" evidence="1">
    <location>
        <begin position="32"/>
        <end position="145"/>
    </location>
</feature>
<protein>
    <recommendedName>
        <fullName evidence="4">Beta/Gamma crystallin</fullName>
    </recommendedName>
</protein>
<dbReference type="AlphaFoldDB" id="A0A8K0Y2K4"/>
<evidence type="ECO:0000256" key="1">
    <source>
        <dbReference type="SAM" id="SignalP"/>
    </source>
</evidence>
<keyword evidence="3" id="KW-1185">Reference proteome</keyword>